<organism evidence="14 15">
    <name type="scientific">Falsiroseomonas tokyonensis</name>
    <dbReference type="NCBI Taxonomy" id="430521"/>
    <lineage>
        <taxon>Bacteria</taxon>
        <taxon>Pseudomonadati</taxon>
        <taxon>Pseudomonadota</taxon>
        <taxon>Alphaproteobacteria</taxon>
        <taxon>Acetobacterales</taxon>
        <taxon>Roseomonadaceae</taxon>
        <taxon>Falsiroseomonas</taxon>
    </lineage>
</organism>
<dbReference type="InterPro" id="IPR036097">
    <property type="entry name" value="HisK_dim/P_sf"/>
</dbReference>
<evidence type="ECO:0000256" key="5">
    <source>
        <dbReference type="ARBA" id="ARBA00022741"/>
    </source>
</evidence>
<feature type="domain" description="PAC" evidence="13">
    <location>
        <begin position="425"/>
        <end position="477"/>
    </location>
</feature>
<feature type="region of interest" description="Disordered" evidence="9">
    <location>
        <begin position="720"/>
        <end position="739"/>
    </location>
</feature>
<dbReference type="SUPFAM" id="SSF55874">
    <property type="entry name" value="ATPase domain of HSP90 chaperone/DNA topoisomerase II/histidine kinase"/>
    <property type="match status" value="1"/>
</dbReference>
<evidence type="ECO:0000256" key="4">
    <source>
        <dbReference type="ARBA" id="ARBA00022679"/>
    </source>
</evidence>
<dbReference type="PROSITE" id="PS50109">
    <property type="entry name" value="HIS_KIN"/>
    <property type="match status" value="1"/>
</dbReference>
<keyword evidence="3" id="KW-0597">Phosphoprotein</keyword>
<accession>A0ABV7BPN4</accession>
<dbReference type="InterPro" id="IPR036890">
    <property type="entry name" value="HATPase_C_sf"/>
</dbReference>
<dbReference type="Gene3D" id="3.30.565.10">
    <property type="entry name" value="Histidine kinase-like ATPase, C-terminal domain"/>
    <property type="match status" value="1"/>
</dbReference>
<protein>
    <recommendedName>
        <fullName evidence="2">histidine kinase</fullName>
        <ecNumber evidence="2">2.7.13.3</ecNumber>
    </recommendedName>
</protein>
<evidence type="ECO:0000259" key="11">
    <source>
        <dbReference type="PROSITE" id="PS50109"/>
    </source>
</evidence>
<dbReference type="PROSITE" id="PS50112">
    <property type="entry name" value="PAS"/>
    <property type="match status" value="1"/>
</dbReference>
<gene>
    <name evidence="14" type="ORF">ACFOD3_02115</name>
</gene>
<proteinExistence type="predicted"/>
<keyword evidence="7 14" id="KW-0067">ATP-binding</keyword>
<evidence type="ECO:0000256" key="3">
    <source>
        <dbReference type="ARBA" id="ARBA00022553"/>
    </source>
</evidence>
<dbReference type="InterPro" id="IPR001610">
    <property type="entry name" value="PAC"/>
</dbReference>
<dbReference type="Pfam" id="PF00989">
    <property type="entry name" value="PAS"/>
    <property type="match status" value="1"/>
</dbReference>
<dbReference type="InterPro" id="IPR035965">
    <property type="entry name" value="PAS-like_dom_sf"/>
</dbReference>
<comment type="catalytic activity">
    <reaction evidence="1">
        <text>ATP + protein L-histidine = ADP + protein N-phospho-L-histidine.</text>
        <dbReference type="EC" id="2.7.13.3"/>
    </reaction>
</comment>
<keyword evidence="8" id="KW-0902">Two-component regulatory system</keyword>
<keyword evidence="10" id="KW-0812">Transmembrane</keyword>
<dbReference type="Pfam" id="PF02518">
    <property type="entry name" value="HATPase_c"/>
    <property type="match status" value="1"/>
</dbReference>
<dbReference type="PROSITE" id="PS50113">
    <property type="entry name" value="PAC"/>
    <property type="match status" value="1"/>
</dbReference>
<keyword evidence="6" id="KW-0418">Kinase</keyword>
<dbReference type="Gene3D" id="3.30.450.20">
    <property type="entry name" value="PAS domain"/>
    <property type="match status" value="1"/>
</dbReference>
<dbReference type="InterPro" id="IPR003661">
    <property type="entry name" value="HisK_dim/P_dom"/>
</dbReference>
<dbReference type="InterPro" id="IPR003594">
    <property type="entry name" value="HATPase_dom"/>
</dbReference>
<dbReference type="InterPro" id="IPR013767">
    <property type="entry name" value="PAS_fold"/>
</dbReference>
<dbReference type="EC" id="2.7.13.3" evidence="2"/>
<dbReference type="PRINTS" id="PR00344">
    <property type="entry name" value="BCTRLSENSOR"/>
</dbReference>
<dbReference type="Gene3D" id="1.10.287.130">
    <property type="match status" value="1"/>
</dbReference>
<feature type="domain" description="Histidine kinase" evidence="11">
    <location>
        <begin position="497"/>
        <end position="714"/>
    </location>
</feature>
<dbReference type="SMART" id="SM00387">
    <property type="entry name" value="HATPase_c"/>
    <property type="match status" value="1"/>
</dbReference>
<dbReference type="CDD" id="cd18774">
    <property type="entry name" value="PDC2_HK_sensor"/>
    <property type="match status" value="1"/>
</dbReference>
<dbReference type="CDD" id="cd00082">
    <property type="entry name" value="HisKA"/>
    <property type="match status" value="1"/>
</dbReference>
<evidence type="ECO:0000313" key="14">
    <source>
        <dbReference type="EMBL" id="MFC2998666.1"/>
    </source>
</evidence>
<feature type="domain" description="PAS" evidence="12">
    <location>
        <begin position="370"/>
        <end position="421"/>
    </location>
</feature>
<keyword evidence="4" id="KW-0808">Transferase</keyword>
<evidence type="ECO:0000256" key="10">
    <source>
        <dbReference type="SAM" id="Phobius"/>
    </source>
</evidence>
<reference evidence="15" key="1">
    <citation type="journal article" date="2019" name="Int. J. Syst. Evol. Microbiol.">
        <title>The Global Catalogue of Microorganisms (GCM) 10K type strain sequencing project: providing services to taxonomists for standard genome sequencing and annotation.</title>
        <authorList>
            <consortium name="The Broad Institute Genomics Platform"/>
            <consortium name="The Broad Institute Genome Sequencing Center for Infectious Disease"/>
            <person name="Wu L."/>
            <person name="Ma J."/>
        </authorList>
    </citation>
    <scope>NUCLEOTIDE SEQUENCE [LARGE SCALE GENOMIC DNA]</scope>
    <source>
        <strain evidence="15">CGMCC 1.16855</strain>
    </source>
</reference>
<keyword evidence="10" id="KW-0472">Membrane</keyword>
<evidence type="ECO:0000256" key="1">
    <source>
        <dbReference type="ARBA" id="ARBA00000085"/>
    </source>
</evidence>
<feature type="transmembrane region" description="Helical" evidence="10">
    <location>
        <begin position="281"/>
        <end position="302"/>
    </location>
</feature>
<evidence type="ECO:0000256" key="6">
    <source>
        <dbReference type="ARBA" id="ARBA00022777"/>
    </source>
</evidence>
<keyword evidence="15" id="KW-1185">Reference proteome</keyword>
<dbReference type="SMART" id="SM00086">
    <property type="entry name" value="PAC"/>
    <property type="match status" value="1"/>
</dbReference>
<keyword evidence="10" id="KW-1133">Transmembrane helix</keyword>
<evidence type="ECO:0000313" key="15">
    <source>
        <dbReference type="Proteomes" id="UP001595420"/>
    </source>
</evidence>
<dbReference type="InterPro" id="IPR000700">
    <property type="entry name" value="PAS-assoc_C"/>
</dbReference>
<dbReference type="SUPFAM" id="SSF55785">
    <property type="entry name" value="PYP-like sensor domain (PAS domain)"/>
    <property type="match status" value="1"/>
</dbReference>
<dbReference type="EMBL" id="JBHRSB010000001">
    <property type="protein sequence ID" value="MFC2998666.1"/>
    <property type="molecule type" value="Genomic_DNA"/>
</dbReference>
<evidence type="ECO:0000256" key="8">
    <source>
        <dbReference type="ARBA" id="ARBA00023012"/>
    </source>
</evidence>
<dbReference type="InterPro" id="IPR005467">
    <property type="entry name" value="His_kinase_dom"/>
</dbReference>
<dbReference type="PANTHER" id="PTHR43065:SF46">
    <property type="entry name" value="C4-DICARBOXYLATE TRANSPORT SENSOR PROTEIN DCTB"/>
    <property type="match status" value="1"/>
</dbReference>
<keyword evidence="5" id="KW-0547">Nucleotide-binding</keyword>
<dbReference type="NCBIfam" id="TIGR00229">
    <property type="entry name" value="sensory_box"/>
    <property type="match status" value="1"/>
</dbReference>
<evidence type="ECO:0000256" key="2">
    <source>
        <dbReference type="ARBA" id="ARBA00012438"/>
    </source>
</evidence>
<evidence type="ECO:0000259" key="13">
    <source>
        <dbReference type="PROSITE" id="PS50113"/>
    </source>
</evidence>
<dbReference type="InterPro" id="IPR004358">
    <property type="entry name" value="Sig_transdc_His_kin-like_C"/>
</dbReference>
<dbReference type="Proteomes" id="UP001595420">
    <property type="component" value="Unassembled WGS sequence"/>
</dbReference>
<evidence type="ECO:0000256" key="7">
    <source>
        <dbReference type="ARBA" id="ARBA00022840"/>
    </source>
</evidence>
<evidence type="ECO:0000259" key="12">
    <source>
        <dbReference type="PROSITE" id="PS50112"/>
    </source>
</evidence>
<name>A0ABV7BPN4_9PROT</name>
<dbReference type="SMART" id="SM00091">
    <property type="entry name" value="PAS"/>
    <property type="match status" value="2"/>
</dbReference>
<dbReference type="SUPFAM" id="SSF47384">
    <property type="entry name" value="Homodimeric domain of signal transducing histidine kinase"/>
    <property type="match status" value="1"/>
</dbReference>
<dbReference type="PANTHER" id="PTHR43065">
    <property type="entry name" value="SENSOR HISTIDINE KINASE"/>
    <property type="match status" value="1"/>
</dbReference>
<comment type="caution">
    <text evidence="14">The sequence shown here is derived from an EMBL/GenBank/DDBJ whole genome shotgun (WGS) entry which is preliminary data.</text>
</comment>
<sequence>MEPAGTNRAVEAGPAGRPLAWHLGLLCAALLLPMLALEVYLLVRVAETERARHRDAARDAAHHIAVSLDRGLTTLQAMVEVLATSDHLISGDVEAFRERVRQLPRARDAVLVLQEGETHQLLTLGSAALGAHDAIAERAALETLRPQVSGLLGLDAGAPGFAVMAPVPGPPTDRPRLLSLRVPVSELDAILRDARLPAGVIATITDRDGTVLARSEGASRLVGLRRVGAEEGPPIGEGWRRAQDAFGVPVVVAHAEARVSGWTAWVFMPETAFAAPLRRQLWIAAGSALVFAALAAALALVFTRRIARPIQALAAASQLPPSDAGATPHSAVREVNEVGRALLLARHEAAERLREREEVLAALDLAQVKVVGPDGRILVWTTGMQRLLGWSAEEAIGQVANDLLRSEFPEPLAAIRECLRRDGAWQGEIRQWRRDGTPILVASHWSPRLGPDGRLLAMVKACTDVTALRQAEARLRDTQAELRHMARLNDMGALAAALAHELSQPLTAVANFTEAALNMLERREPGPSRSAMARDAMREAADQAVHAGTIVRRLRDFIGGADGERGIVDLNGLVQDGVGLALSGARQRGVTLSLEVSPRALPVLADPVQIRQVVVNLVRNAIEAMEDSPRRDLRVEVRREDAGFCAVAIADTGGGLPEEVGRRLFEPFVTTKREGMGVGLSICRAIVEEHGGRLAWAPNPQGGAVFTFSLPALSLLEPDGAASAAPAPEEAKPCPPISP</sequence>
<evidence type="ECO:0000256" key="9">
    <source>
        <dbReference type="SAM" id="MobiDB-lite"/>
    </source>
</evidence>
<dbReference type="InterPro" id="IPR000014">
    <property type="entry name" value="PAS"/>
</dbReference>
<dbReference type="CDD" id="cd00130">
    <property type="entry name" value="PAS"/>
    <property type="match status" value="1"/>
</dbReference>
<feature type="transmembrane region" description="Helical" evidence="10">
    <location>
        <begin position="20"/>
        <end position="43"/>
    </location>
</feature>
<dbReference type="GO" id="GO:0005524">
    <property type="term" value="F:ATP binding"/>
    <property type="evidence" value="ECO:0007669"/>
    <property type="project" value="UniProtKB-KW"/>
</dbReference>